<dbReference type="Proteomes" id="UP001589608">
    <property type="component" value="Unassembled WGS sequence"/>
</dbReference>
<evidence type="ECO:0000313" key="4">
    <source>
        <dbReference type="Proteomes" id="UP001589608"/>
    </source>
</evidence>
<keyword evidence="4" id="KW-1185">Reference proteome</keyword>
<gene>
    <name evidence="3" type="ORF">ACFFTR_53795</name>
</gene>
<evidence type="ECO:0000256" key="1">
    <source>
        <dbReference type="SAM" id="MobiDB-lite"/>
    </source>
</evidence>
<accession>A0ABV5MSY1</accession>
<sequence length="336" mass="36849">MDVQPGANELSGAEGRWLPAADVDSRRVPTSLLLPADSPRLSGEDEEHARMLAELEVPLPPIIVHRSTMRVIDGMHRLRAAALRGDETIEVRFFDGTDSAAFLLAVQSNIEHGRPLSPADRHAAAERIVATHSSWSDRAIAAAAGLGTRTVAEIRRQLADATRGPGAPRARQGRDGRWRPINPADGRHKAENILRAEPSTSMREVARRAGISPATALDVRNRLRAGADPVQPGRPGDRPAAQAEPPLPQPAERALDDEFEAMLRGLANDPSLRFSESGRDIVRWMLTRLVRPSEWQDLADIVPSHCRYILVTIASQCADEWRHFADTLEQRVQASA</sequence>
<evidence type="ECO:0000259" key="2">
    <source>
        <dbReference type="SMART" id="SM00470"/>
    </source>
</evidence>
<dbReference type="RefSeq" id="WP_223103741.1">
    <property type="nucleotide sequence ID" value="NZ_CP061913.1"/>
</dbReference>
<evidence type="ECO:0000313" key="3">
    <source>
        <dbReference type="EMBL" id="MFB9451992.1"/>
    </source>
</evidence>
<name>A0ABV5MSY1_9ACTN</name>
<dbReference type="SMART" id="SM00470">
    <property type="entry name" value="ParB"/>
    <property type="match status" value="1"/>
</dbReference>
<dbReference type="InterPro" id="IPR003115">
    <property type="entry name" value="ParB_N"/>
</dbReference>
<dbReference type="InterPro" id="IPR036086">
    <property type="entry name" value="ParB/Sulfiredoxin_sf"/>
</dbReference>
<protein>
    <submittedName>
        <fullName evidence="3">ParB and winged helix-turn-helix domain-containing protein</fullName>
    </submittedName>
</protein>
<proteinExistence type="predicted"/>
<organism evidence="3 4">
    <name type="scientific">Dactylosporangium vinaceum</name>
    <dbReference type="NCBI Taxonomy" id="53362"/>
    <lineage>
        <taxon>Bacteria</taxon>
        <taxon>Bacillati</taxon>
        <taxon>Actinomycetota</taxon>
        <taxon>Actinomycetes</taxon>
        <taxon>Micromonosporales</taxon>
        <taxon>Micromonosporaceae</taxon>
        <taxon>Dactylosporangium</taxon>
    </lineage>
</organism>
<feature type="compositionally biased region" description="Low complexity" evidence="1">
    <location>
        <begin position="159"/>
        <end position="170"/>
    </location>
</feature>
<feature type="region of interest" description="Disordered" evidence="1">
    <location>
        <begin position="216"/>
        <end position="250"/>
    </location>
</feature>
<feature type="domain" description="ParB-like N-terminal" evidence="2">
    <location>
        <begin position="26"/>
        <end position="110"/>
    </location>
</feature>
<reference evidence="3 4" key="1">
    <citation type="submission" date="2024-09" db="EMBL/GenBank/DDBJ databases">
        <authorList>
            <person name="Sun Q."/>
            <person name="Mori K."/>
        </authorList>
    </citation>
    <scope>NUCLEOTIDE SEQUENCE [LARGE SCALE GENOMIC DNA]</scope>
    <source>
        <strain evidence="3 4">JCM 3307</strain>
    </source>
</reference>
<dbReference type="SUPFAM" id="SSF110849">
    <property type="entry name" value="ParB/Sulfiredoxin"/>
    <property type="match status" value="1"/>
</dbReference>
<dbReference type="EMBL" id="JBHMCA010000097">
    <property type="protein sequence ID" value="MFB9451992.1"/>
    <property type="molecule type" value="Genomic_DNA"/>
</dbReference>
<comment type="caution">
    <text evidence="3">The sequence shown here is derived from an EMBL/GenBank/DDBJ whole genome shotgun (WGS) entry which is preliminary data.</text>
</comment>
<feature type="region of interest" description="Disordered" evidence="1">
    <location>
        <begin position="158"/>
        <end position="189"/>
    </location>
</feature>